<dbReference type="GO" id="GO:0046872">
    <property type="term" value="F:metal ion binding"/>
    <property type="evidence" value="ECO:0007669"/>
    <property type="project" value="InterPro"/>
</dbReference>
<dbReference type="InterPro" id="IPR006158">
    <property type="entry name" value="Cobalamin-bd"/>
</dbReference>
<dbReference type="PROSITE" id="PS51332">
    <property type="entry name" value="B12_BINDING"/>
    <property type="match status" value="1"/>
</dbReference>
<dbReference type="EMBL" id="VOPW01000001">
    <property type="protein sequence ID" value="TXC66684.1"/>
    <property type="molecule type" value="Genomic_DNA"/>
</dbReference>
<dbReference type="SUPFAM" id="SSF52242">
    <property type="entry name" value="Cobalamin (vitamin B12)-binding domain"/>
    <property type="match status" value="1"/>
</dbReference>
<dbReference type="CDD" id="cd02065">
    <property type="entry name" value="B12-binding_like"/>
    <property type="match status" value="1"/>
</dbReference>
<dbReference type="Pfam" id="PF02310">
    <property type="entry name" value="B12-binding"/>
    <property type="match status" value="1"/>
</dbReference>
<evidence type="ECO:0000259" key="2">
    <source>
        <dbReference type="PROSITE" id="PS51332"/>
    </source>
</evidence>
<dbReference type="AlphaFoldDB" id="A0A5C6U167"/>
<reference evidence="3 4" key="1">
    <citation type="submission" date="2019-08" db="EMBL/GenBank/DDBJ databases">
        <authorList>
            <person name="Khan S.A."/>
            <person name="Jeon C.O."/>
            <person name="Jeong S.E."/>
        </authorList>
    </citation>
    <scope>NUCLEOTIDE SEQUENCE [LARGE SCALE GENOMIC DNA]</scope>
    <source>
        <strain evidence="4">IMCC1728</strain>
    </source>
</reference>
<evidence type="ECO:0000313" key="3">
    <source>
        <dbReference type="EMBL" id="TXC66684.1"/>
    </source>
</evidence>
<organism evidence="3 4">
    <name type="scientific">Piscinibacter aquaticus</name>
    <dbReference type="NCBI Taxonomy" id="392597"/>
    <lineage>
        <taxon>Bacteria</taxon>
        <taxon>Pseudomonadati</taxon>
        <taxon>Pseudomonadota</taxon>
        <taxon>Betaproteobacteria</taxon>
        <taxon>Burkholderiales</taxon>
        <taxon>Sphaerotilaceae</taxon>
        <taxon>Piscinibacter</taxon>
    </lineage>
</organism>
<feature type="region of interest" description="Disordered" evidence="1">
    <location>
        <begin position="1"/>
        <end position="57"/>
    </location>
</feature>
<gene>
    <name evidence="3" type="ORF">FSC37_15305</name>
</gene>
<evidence type="ECO:0000256" key="1">
    <source>
        <dbReference type="SAM" id="MobiDB-lite"/>
    </source>
</evidence>
<evidence type="ECO:0000313" key="4">
    <source>
        <dbReference type="Proteomes" id="UP000321832"/>
    </source>
</evidence>
<name>A0A5C6U167_9BURK</name>
<feature type="domain" description="B12-binding" evidence="2">
    <location>
        <begin position="151"/>
        <end position="275"/>
    </location>
</feature>
<protein>
    <submittedName>
        <fullName evidence="3">Cobalamin B12-binding domain-containing protein</fullName>
    </submittedName>
</protein>
<dbReference type="Gene3D" id="3.40.50.280">
    <property type="entry name" value="Cobalamin-binding domain"/>
    <property type="match status" value="1"/>
</dbReference>
<dbReference type="GO" id="GO:0031419">
    <property type="term" value="F:cobalamin binding"/>
    <property type="evidence" value="ECO:0007669"/>
    <property type="project" value="InterPro"/>
</dbReference>
<keyword evidence="4" id="KW-1185">Reference proteome</keyword>
<sequence>MAFVDAPAAPPFAGAQAARWPGHGRRRMPPLDARRARGPDHSAAAGGPPRRRGECTALGPPAAHVGAFASVCASGDRAAADRPVAQLRAEGHDTDSVMVDLVGPAALLLGREWEEDRRSFVDVTLGLVLMHEIIHTMGYEYRDGPKQAGRVRRVMLASAPGSQHVLGLSIVSEFFRKAGWQVVLEVSPSAAELCHAVKNEWFDLVGLSVSVDAQLPTLGALVGKLKAASRNAAMPVLLGGPVFTLAPQQAERFGAQAICVDAREAVDTALALVAR</sequence>
<comment type="caution">
    <text evidence="3">The sequence shown here is derived from an EMBL/GenBank/DDBJ whole genome shotgun (WGS) entry which is preliminary data.</text>
</comment>
<dbReference type="InterPro" id="IPR036724">
    <property type="entry name" value="Cobalamin-bd_sf"/>
</dbReference>
<proteinExistence type="predicted"/>
<accession>A0A5C6U167</accession>
<dbReference type="Proteomes" id="UP000321832">
    <property type="component" value="Unassembled WGS sequence"/>
</dbReference>